<keyword evidence="2" id="KW-1185">Reference proteome</keyword>
<dbReference type="eggNOG" id="COG2050">
    <property type="taxonomic scope" value="Bacteria"/>
</dbReference>
<proteinExistence type="predicted"/>
<dbReference type="OrthoDB" id="793353at2"/>
<dbReference type="Gene3D" id="3.10.129.10">
    <property type="entry name" value="Hotdog Thioesterase"/>
    <property type="match status" value="1"/>
</dbReference>
<dbReference type="HOGENOM" id="CLU_102543_0_0_7"/>
<protein>
    <recommendedName>
        <fullName evidence="3">DUF4442 domain-containing protein</fullName>
    </recommendedName>
</protein>
<dbReference type="Pfam" id="PF14539">
    <property type="entry name" value="DUF4442"/>
    <property type="match status" value="1"/>
</dbReference>
<dbReference type="SUPFAM" id="SSF54637">
    <property type="entry name" value="Thioesterase/thiol ester dehydrase-isomerase"/>
    <property type="match status" value="1"/>
</dbReference>
<dbReference type="AlphaFoldDB" id="D0LKR2"/>
<evidence type="ECO:0008006" key="3">
    <source>
        <dbReference type="Google" id="ProtNLM"/>
    </source>
</evidence>
<reference evidence="1 2" key="1">
    <citation type="journal article" date="2010" name="Stand. Genomic Sci.">
        <title>Complete genome sequence of Haliangium ochraceum type strain (SMP-2).</title>
        <authorList>
            <consortium name="US DOE Joint Genome Institute (JGI-PGF)"/>
            <person name="Ivanova N."/>
            <person name="Daum C."/>
            <person name="Lang E."/>
            <person name="Abt B."/>
            <person name="Kopitz M."/>
            <person name="Saunders E."/>
            <person name="Lapidus A."/>
            <person name="Lucas S."/>
            <person name="Glavina Del Rio T."/>
            <person name="Nolan M."/>
            <person name="Tice H."/>
            <person name="Copeland A."/>
            <person name="Cheng J.F."/>
            <person name="Chen F."/>
            <person name="Bruce D."/>
            <person name="Goodwin L."/>
            <person name="Pitluck S."/>
            <person name="Mavromatis K."/>
            <person name="Pati A."/>
            <person name="Mikhailova N."/>
            <person name="Chen A."/>
            <person name="Palaniappan K."/>
            <person name="Land M."/>
            <person name="Hauser L."/>
            <person name="Chang Y.J."/>
            <person name="Jeffries C.D."/>
            <person name="Detter J.C."/>
            <person name="Brettin T."/>
            <person name="Rohde M."/>
            <person name="Goker M."/>
            <person name="Bristow J."/>
            <person name="Markowitz V."/>
            <person name="Eisen J.A."/>
            <person name="Hugenholtz P."/>
            <person name="Kyrpides N.C."/>
            <person name="Klenk H.P."/>
        </authorList>
    </citation>
    <scope>NUCLEOTIDE SEQUENCE [LARGE SCALE GENOMIC DNA]</scope>
    <source>
        <strain evidence="2">DSM 14365 / CIP 107738 / JCM 11303 / AJ 13395 / SMP-2</strain>
    </source>
</reference>
<dbReference type="InterPro" id="IPR029069">
    <property type="entry name" value="HotDog_dom_sf"/>
</dbReference>
<organism evidence="1 2">
    <name type="scientific">Haliangium ochraceum (strain DSM 14365 / JCM 11303 / SMP-2)</name>
    <dbReference type="NCBI Taxonomy" id="502025"/>
    <lineage>
        <taxon>Bacteria</taxon>
        <taxon>Pseudomonadati</taxon>
        <taxon>Myxococcota</taxon>
        <taxon>Polyangia</taxon>
        <taxon>Haliangiales</taxon>
        <taxon>Kofleriaceae</taxon>
        <taxon>Haliangium</taxon>
    </lineage>
</organism>
<gene>
    <name evidence="1" type="ordered locus">Hoch_4134</name>
</gene>
<dbReference type="CDD" id="cd03443">
    <property type="entry name" value="PaaI_thioesterase"/>
    <property type="match status" value="1"/>
</dbReference>
<dbReference type="InterPro" id="IPR027961">
    <property type="entry name" value="DUF4442"/>
</dbReference>
<evidence type="ECO:0000313" key="1">
    <source>
        <dbReference type="EMBL" id="ACY16632.1"/>
    </source>
</evidence>
<accession>D0LKR2</accession>
<dbReference type="EMBL" id="CP001804">
    <property type="protein sequence ID" value="ACY16632.1"/>
    <property type="molecule type" value="Genomic_DNA"/>
</dbReference>
<evidence type="ECO:0000313" key="2">
    <source>
        <dbReference type="Proteomes" id="UP000001880"/>
    </source>
</evidence>
<dbReference type="STRING" id="502025.Hoch_4134"/>
<dbReference type="KEGG" id="hoh:Hoch_4134"/>
<dbReference type="RefSeq" id="WP_012829230.1">
    <property type="nucleotide sequence ID" value="NC_013440.1"/>
</dbReference>
<name>D0LKR2_HALO1</name>
<dbReference type="Proteomes" id="UP000001880">
    <property type="component" value="Chromosome"/>
</dbReference>
<sequence>MLSRLIPNIEKSGNPIRDGWDRLHSLPGGRQIFSRLVGRMAPYTGTVGATIVELEPNRSKVELRDRRSVRNHLRSIHAVALINLAELAGNIVVAYAQPDDARFIVTRISMDYLKKARGTLTAVCEVEVPQNNERQELEVPVEIFDAEGDVVARATLHSLLGPKKSA</sequence>